<dbReference type="EMBL" id="BJYZ01000006">
    <property type="protein sequence ID" value="GEO37257.1"/>
    <property type="molecule type" value="Genomic_DNA"/>
</dbReference>
<comment type="caution">
    <text evidence="2">The sequence shown here is derived from an EMBL/GenBank/DDBJ whole genome shotgun (WGS) entry which is preliminary data.</text>
</comment>
<keyword evidence="3" id="KW-1185">Reference proteome</keyword>
<dbReference type="Gene3D" id="2.160.20.10">
    <property type="entry name" value="Single-stranded right-handed beta-helix, Pectin lyase-like"/>
    <property type="match status" value="1"/>
</dbReference>
<dbReference type="RefSeq" id="WP_052831975.1">
    <property type="nucleotide sequence ID" value="NZ_BJYZ01000006.1"/>
</dbReference>
<feature type="domain" description="Rhamnogalacturonase A/B/Epimerase-like pectate lyase" evidence="1">
    <location>
        <begin position="189"/>
        <end position="250"/>
    </location>
</feature>
<proteinExistence type="predicted"/>
<gene>
    <name evidence="2" type="ORF">SAE02_14050</name>
</gene>
<dbReference type="AlphaFoldDB" id="A0A512DLA1"/>
<organism evidence="2 3">
    <name type="scientific">Skermanella aerolata</name>
    <dbReference type="NCBI Taxonomy" id="393310"/>
    <lineage>
        <taxon>Bacteria</taxon>
        <taxon>Pseudomonadati</taxon>
        <taxon>Pseudomonadota</taxon>
        <taxon>Alphaproteobacteria</taxon>
        <taxon>Rhodospirillales</taxon>
        <taxon>Azospirillaceae</taxon>
        <taxon>Skermanella</taxon>
    </lineage>
</organism>
<reference evidence="2 3" key="1">
    <citation type="submission" date="2019-07" db="EMBL/GenBank/DDBJ databases">
        <title>Whole genome shotgun sequence of Skermanella aerolata NBRC 106429.</title>
        <authorList>
            <person name="Hosoyama A."/>
            <person name="Uohara A."/>
            <person name="Ohji S."/>
            <person name="Ichikawa N."/>
        </authorList>
    </citation>
    <scope>NUCLEOTIDE SEQUENCE [LARGE SCALE GENOMIC DNA]</scope>
    <source>
        <strain evidence="2 3">NBRC 106429</strain>
    </source>
</reference>
<evidence type="ECO:0000313" key="3">
    <source>
        <dbReference type="Proteomes" id="UP000321523"/>
    </source>
</evidence>
<dbReference type="Proteomes" id="UP000321523">
    <property type="component" value="Unassembled WGS sequence"/>
</dbReference>
<dbReference type="Pfam" id="PF12708">
    <property type="entry name" value="Pect-lyase_RHGA_epim"/>
    <property type="match status" value="1"/>
</dbReference>
<dbReference type="InterPro" id="IPR024535">
    <property type="entry name" value="RHGA/B-epi-like_pectate_lyase"/>
</dbReference>
<dbReference type="InterPro" id="IPR011050">
    <property type="entry name" value="Pectin_lyase_fold/virulence"/>
</dbReference>
<dbReference type="OrthoDB" id="5461292at2"/>
<accession>A0A512DLA1</accession>
<dbReference type="SUPFAM" id="SSF51126">
    <property type="entry name" value="Pectin lyase-like"/>
    <property type="match status" value="1"/>
</dbReference>
<evidence type="ECO:0000259" key="1">
    <source>
        <dbReference type="Pfam" id="PF12708"/>
    </source>
</evidence>
<dbReference type="InterPro" id="IPR012334">
    <property type="entry name" value="Pectin_lyas_fold"/>
</dbReference>
<evidence type="ECO:0000313" key="2">
    <source>
        <dbReference type="EMBL" id="GEO37257.1"/>
    </source>
</evidence>
<protein>
    <recommendedName>
        <fullName evidence="1">Rhamnogalacturonase A/B/Epimerase-like pectate lyase domain-containing protein</fullName>
    </recommendedName>
</protein>
<name>A0A512DLA1_9PROT</name>
<sequence length="676" mass="71121">MTEHIKIGAVPPRRHYIADGAQRAFAYPFPIFASEDMQVHLDAALQTGGYTVSGSGQTAGGTVTFDQPPDEGVQITLLRRLPYERVTDFLESGALPARSLNDEYDYLTACVQQLADDALTALHYAPTDLPASSLLPGRAARANQLLAFDGGGNPTVTPAVDSEGLSSFVGPGAGAVRRSIRDKLADVASVKDFGAVGDGIADDTLAIQAALTAATAVFVPPGIYRVTATLPVGYGQSFHGSGAGSIIRADGNDFPVILLPDSYASLHHLRIEQGMVGIKLTGRDGPCVQNAVHDIVVWDTATGVVLDGGDNPDRPCYWNNFARVLVVRHTLHGVHLVRTGAGDTPNANKFHCVRVYSLGVPSTGSGFYVQHGRFNNAFVDCEANLSTTAHTCFRIGPDTDKNLLINLYTESVGGVPNVYLEAGSQETSITNLFSASGGPAIWDQSGGQFTAYNAGYPAKNYLKPTRVTDLTVEAMRYETRFVDPVAGGVVVPDMTRSVHLVSAFNGPVEFRLPAPGNAEGRALTIKKMDLSGNAVTVTDASGSGPDGRPFPLGSRYDFVTVVSNGASWWITAAHMLPGNAGFFEGGALFEPDLSRTFYLVSAYGGATEVRLPSPSAMLAIGRTVTIKKSDVSANAVTVTQSGGGGPDGEAIVLSEKGHAVTALSNGAAWHILARNP</sequence>